<dbReference type="AlphaFoldDB" id="H1YGB9"/>
<gene>
    <name evidence="7" type="ORF">Mucpa_0274</name>
</gene>
<organism evidence="7 8">
    <name type="scientific">Mucilaginibacter paludis DSM 18603</name>
    <dbReference type="NCBI Taxonomy" id="714943"/>
    <lineage>
        <taxon>Bacteria</taxon>
        <taxon>Pseudomonadati</taxon>
        <taxon>Bacteroidota</taxon>
        <taxon>Sphingobacteriia</taxon>
        <taxon>Sphingobacteriales</taxon>
        <taxon>Sphingobacteriaceae</taxon>
        <taxon>Mucilaginibacter</taxon>
    </lineage>
</organism>
<dbReference type="PANTHER" id="PTHR47245">
    <property type="entry name" value="PEPTIDYLPROLYL ISOMERASE"/>
    <property type="match status" value="1"/>
</dbReference>
<dbReference type="InterPro" id="IPR000297">
    <property type="entry name" value="PPIase_PpiC"/>
</dbReference>
<keyword evidence="5" id="KW-0413">Isomerase</keyword>
<dbReference type="STRING" id="714943.Mucpa_0274"/>
<comment type="catalytic activity">
    <reaction evidence="1">
        <text>[protein]-peptidylproline (omega=180) = [protein]-peptidylproline (omega=0)</text>
        <dbReference type="Rhea" id="RHEA:16237"/>
        <dbReference type="Rhea" id="RHEA-COMP:10747"/>
        <dbReference type="Rhea" id="RHEA-COMP:10748"/>
        <dbReference type="ChEBI" id="CHEBI:83833"/>
        <dbReference type="ChEBI" id="CHEBI:83834"/>
        <dbReference type="EC" id="5.2.1.8"/>
    </reaction>
</comment>
<dbReference type="OrthoDB" id="702014at2"/>
<keyword evidence="8" id="KW-1185">Reference proteome</keyword>
<dbReference type="SUPFAM" id="SSF109998">
    <property type="entry name" value="Triger factor/SurA peptide-binding domain-like"/>
    <property type="match status" value="1"/>
</dbReference>
<accession>H1YGB9</accession>
<dbReference type="HOGENOM" id="CLU_502325_0_0_10"/>
<evidence type="ECO:0000313" key="7">
    <source>
        <dbReference type="EMBL" id="EHQ24471.1"/>
    </source>
</evidence>
<feature type="domain" description="PpiC" evidence="6">
    <location>
        <begin position="375"/>
        <end position="494"/>
    </location>
</feature>
<name>H1YGB9_9SPHI</name>
<evidence type="ECO:0000256" key="2">
    <source>
        <dbReference type="ARBA" id="ARBA00013194"/>
    </source>
</evidence>
<dbReference type="InterPro" id="IPR046357">
    <property type="entry name" value="PPIase_dom_sf"/>
</dbReference>
<dbReference type="EC" id="5.2.1.8" evidence="2"/>
<evidence type="ECO:0000256" key="4">
    <source>
        <dbReference type="ARBA" id="ARBA00023110"/>
    </source>
</evidence>
<protein>
    <recommendedName>
        <fullName evidence="2">peptidylprolyl isomerase</fullName>
        <ecNumber evidence="2">5.2.1.8</ecNumber>
    </recommendedName>
</protein>
<dbReference type="GO" id="GO:0003755">
    <property type="term" value="F:peptidyl-prolyl cis-trans isomerase activity"/>
    <property type="evidence" value="ECO:0007669"/>
    <property type="project" value="UniProtKB-KW"/>
</dbReference>
<dbReference type="eggNOG" id="COG0760">
    <property type="taxonomic scope" value="Bacteria"/>
</dbReference>
<dbReference type="RefSeq" id="WP_008504017.1">
    <property type="nucleotide sequence ID" value="NZ_CM001403.1"/>
</dbReference>
<proteinExistence type="predicted"/>
<dbReference type="PANTHER" id="PTHR47245:SF1">
    <property type="entry name" value="FOLDASE PROTEIN PRSA"/>
    <property type="match status" value="1"/>
</dbReference>
<dbReference type="Pfam" id="PF13145">
    <property type="entry name" value="Rotamase_2"/>
    <property type="match status" value="1"/>
</dbReference>
<evidence type="ECO:0000256" key="1">
    <source>
        <dbReference type="ARBA" id="ARBA00000971"/>
    </source>
</evidence>
<dbReference type="Gene3D" id="3.10.50.40">
    <property type="match status" value="1"/>
</dbReference>
<reference evidence="7" key="1">
    <citation type="submission" date="2011-09" db="EMBL/GenBank/DDBJ databases">
        <title>The permanent draft genome of Mucilaginibacter paludis DSM 18603.</title>
        <authorList>
            <consortium name="US DOE Joint Genome Institute (JGI-PGF)"/>
            <person name="Lucas S."/>
            <person name="Han J."/>
            <person name="Lapidus A."/>
            <person name="Bruce D."/>
            <person name="Goodwin L."/>
            <person name="Pitluck S."/>
            <person name="Peters L."/>
            <person name="Kyrpides N."/>
            <person name="Mavromatis K."/>
            <person name="Ivanova N."/>
            <person name="Mikhailova N."/>
            <person name="Held B."/>
            <person name="Detter J.C."/>
            <person name="Tapia R."/>
            <person name="Han C."/>
            <person name="Land M."/>
            <person name="Hauser L."/>
            <person name="Markowitz V."/>
            <person name="Cheng J.-F."/>
            <person name="Hugenholtz P."/>
            <person name="Woyke T."/>
            <person name="Wu D."/>
            <person name="Tindall B."/>
            <person name="Brambilla E."/>
            <person name="Klenk H.-P."/>
            <person name="Eisen J.A."/>
        </authorList>
    </citation>
    <scope>NUCLEOTIDE SEQUENCE [LARGE SCALE GENOMIC DNA]</scope>
    <source>
        <strain evidence="7">DSM 18603</strain>
    </source>
</reference>
<evidence type="ECO:0000259" key="6">
    <source>
        <dbReference type="Pfam" id="PF13145"/>
    </source>
</evidence>
<dbReference type="Proteomes" id="UP000002774">
    <property type="component" value="Chromosome"/>
</dbReference>
<dbReference type="InterPro" id="IPR050245">
    <property type="entry name" value="PrsA_foldase"/>
</dbReference>
<evidence type="ECO:0000313" key="8">
    <source>
        <dbReference type="Proteomes" id="UP000002774"/>
    </source>
</evidence>
<keyword evidence="4" id="KW-0697">Rotamase</keyword>
<evidence type="ECO:0000256" key="5">
    <source>
        <dbReference type="ARBA" id="ARBA00023235"/>
    </source>
</evidence>
<dbReference type="InterPro" id="IPR027304">
    <property type="entry name" value="Trigger_fact/SurA_dom_sf"/>
</dbReference>
<dbReference type="EMBL" id="CM001403">
    <property type="protein sequence ID" value="EHQ24471.1"/>
    <property type="molecule type" value="Genomic_DNA"/>
</dbReference>
<dbReference type="Gene3D" id="1.10.4030.10">
    <property type="entry name" value="Porin chaperone SurA, peptide-binding domain"/>
    <property type="match status" value="1"/>
</dbReference>
<keyword evidence="3" id="KW-0732">Signal</keyword>
<sequence>MKIKIFIAILLVSPILSCNTTTKEYVVLQIGKYKLTTTEFELKRKAERYKLLTDQALEDKLIEDGRIVAFALDHGYDTISDLNKLTEYASRAYVASTDRSLLNGKVKPDFQLTDKAIKEAYLKRSQVYLLEVIWFPSKNLSDKYQAKAKDFNIIKQKVSGDKNIKIFNISLQFPYYPLSVYRRIDTVNTGDVIGPVETEDAYITAHVTSVRQVNQEPYEKEKARIKQELLLGLTQKSNWESQKRIFNEAKLEMDDAAIKELTSKFNAREKSWPGVDPELVLASYKLGSKRIKYSVSDFKEFVNNEPMFMGSLSAPEDVKKMLRTFITEQYLFAEALQMNIQANEEYRQFTQGYREKIFVEYYKRNHIYPKISIQPKEVEDYYSKHNNNFRVFESATVSVYKFRDIREAYHQRMVLSAKARDMVAPKKNIGVNSLLATDIEVNIKDQSNDPKLIKAILSLPPGQISAPIELKGEYWLISVSSRKGLITLPLSYAKEEITRVLQSQKEKQITAHLLEGMTTKYPVEKNNILQYLSSTKTTDYHL</sequence>
<evidence type="ECO:0000256" key="3">
    <source>
        <dbReference type="ARBA" id="ARBA00022729"/>
    </source>
</evidence>